<dbReference type="RefSeq" id="WP_256303850.1">
    <property type="nucleotide sequence ID" value="NZ_JANFYS010000013.1"/>
</dbReference>
<accession>A0AAW5JLZ1</accession>
<dbReference type="PANTHER" id="PTHR44846:SF1">
    <property type="entry name" value="MANNOSYL-D-GLYCERATE TRANSPORT_METABOLISM SYSTEM REPRESSOR MNGR-RELATED"/>
    <property type="match status" value="1"/>
</dbReference>
<dbReference type="Pfam" id="PF07702">
    <property type="entry name" value="UTRA"/>
    <property type="match status" value="1"/>
</dbReference>
<dbReference type="SMART" id="SM00866">
    <property type="entry name" value="UTRA"/>
    <property type="match status" value="1"/>
</dbReference>
<keyword evidence="1" id="KW-0805">Transcription regulation</keyword>
<sequence>MDGTPLYKEIYQDICKRIKDGTYPENSALPAERVLCSMYHVSRSTLRHALDELYRNGFIVKAHGNGNFVKSKVFDQKLTKFHSFAGSLKAQHILIKNQVVDYELIDMDKYLDSVDLVRQSCPPNTKWHKLVRLRSAETFPLMIETSYLPQGRFMTFDVDILRDGSLYSYLETYFNMEITDASEVLSPLIPSNKERVLLQIPPHLPCMLCERFCHERNTLVAIHRTVVRGDKFKFKAAYYVDDSSLGGGKL</sequence>
<dbReference type="InterPro" id="IPR000524">
    <property type="entry name" value="Tscrpt_reg_HTH_GntR"/>
</dbReference>
<keyword evidence="3" id="KW-0804">Transcription</keyword>
<proteinExistence type="predicted"/>
<dbReference type="Proteomes" id="UP001204562">
    <property type="component" value="Unassembled WGS sequence"/>
</dbReference>
<dbReference type="CDD" id="cd07377">
    <property type="entry name" value="WHTH_GntR"/>
    <property type="match status" value="1"/>
</dbReference>
<dbReference type="InterPro" id="IPR050679">
    <property type="entry name" value="Bact_HTH_transcr_reg"/>
</dbReference>
<name>A0AAW5JLZ1_9FIRM</name>
<dbReference type="PANTHER" id="PTHR44846">
    <property type="entry name" value="MANNOSYL-D-GLYCERATE TRANSPORT/METABOLISM SYSTEM REPRESSOR MNGR-RELATED"/>
    <property type="match status" value="1"/>
</dbReference>
<dbReference type="Gene3D" id="1.10.10.10">
    <property type="entry name" value="Winged helix-like DNA-binding domain superfamily/Winged helix DNA-binding domain"/>
    <property type="match status" value="1"/>
</dbReference>
<reference evidence="5" key="1">
    <citation type="submission" date="2022-06" db="EMBL/GenBank/DDBJ databases">
        <title>Isolation of gut microbiota from human fecal samples.</title>
        <authorList>
            <person name="Pamer E.G."/>
            <person name="Barat B."/>
            <person name="Waligurski E."/>
            <person name="Medina S."/>
            <person name="Paddock L."/>
            <person name="Mostad J."/>
        </authorList>
    </citation>
    <scope>NUCLEOTIDE SEQUENCE</scope>
    <source>
        <strain evidence="5">DFI.9.91</strain>
    </source>
</reference>
<dbReference type="GO" id="GO:0045892">
    <property type="term" value="P:negative regulation of DNA-templated transcription"/>
    <property type="evidence" value="ECO:0007669"/>
    <property type="project" value="TreeGrafter"/>
</dbReference>
<dbReference type="PRINTS" id="PR00035">
    <property type="entry name" value="HTHGNTR"/>
</dbReference>
<dbReference type="GO" id="GO:0003677">
    <property type="term" value="F:DNA binding"/>
    <property type="evidence" value="ECO:0007669"/>
    <property type="project" value="UniProtKB-KW"/>
</dbReference>
<feature type="domain" description="HTH gntR-type" evidence="4">
    <location>
        <begin position="4"/>
        <end position="72"/>
    </location>
</feature>
<evidence type="ECO:0000256" key="2">
    <source>
        <dbReference type="ARBA" id="ARBA00023125"/>
    </source>
</evidence>
<dbReference type="Pfam" id="PF00392">
    <property type="entry name" value="GntR"/>
    <property type="match status" value="1"/>
</dbReference>
<dbReference type="Gene3D" id="3.40.1410.10">
    <property type="entry name" value="Chorismate lyase-like"/>
    <property type="match status" value="1"/>
</dbReference>
<dbReference type="InterPro" id="IPR028978">
    <property type="entry name" value="Chorismate_lyase_/UTRA_dom_sf"/>
</dbReference>
<evidence type="ECO:0000313" key="6">
    <source>
        <dbReference type="Proteomes" id="UP001204562"/>
    </source>
</evidence>
<evidence type="ECO:0000256" key="1">
    <source>
        <dbReference type="ARBA" id="ARBA00023015"/>
    </source>
</evidence>
<organism evidence="5 6">
    <name type="scientific">Intestinimonas massiliensis</name>
    <name type="common">ex Afouda et al. 2020</name>
    <dbReference type="NCBI Taxonomy" id="1673721"/>
    <lineage>
        <taxon>Bacteria</taxon>
        <taxon>Bacillati</taxon>
        <taxon>Bacillota</taxon>
        <taxon>Clostridia</taxon>
        <taxon>Eubacteriales</taxon>
        <taxon>Intestinimonas</taxon>
    </lineage>
</organism>
<dbReference type="InterPro" id="IPR011663">
    <property type="entry name" value="UTRA"/>
</dbReference>
<keyword evidence="2" id="KW-0238">DNA-binding</keyword>
<dbReference type="SUPFAM" id="SSF64288">
    <property type="entry name" value="Chorismate lyase-like"/>
    <property type="match status" value="1"/>
</dbReference>
<comment type="caution">
    <text evidence="5">The sequence shown here is derived from an EMBL/GenBank/DDBJ whole genome shotgun (WGS) entry which is preliminary data.</text>
</comment>
<evidence type="ECO:0000256" key="3">
    <source>
        <dbReference type="ARBA" id="ARBA00023163"/>
    </source>
</evidence>
<dbReference type="SUPFAM" id="SSF46785">
    <property type="entry name" value="Winged helix' DNA-binding domain"/>
    <property type="match status" value="1"/>
</dbReference>
<dbReference type="AlphaFoldDB" id="A0AAW5JLZ1"/>
<dbReference type="SMART" id="SM00345">
    <property type="entry name" value="HTH_GNTR"/>
    <property type="match status" value="1"/>
</dbReference>
<dbReference type="EMBL" id="JANFYS010000013">
    <property type="protein sequence ID" value="MCQ4770363.1"/>
    <property type="molecule type" value="Genomic_DNA"/>
</dbReference>
<gene>
    <name evidence="5" type="ORF">NE579_07790</name>
</gene>
<evidence type="ECO:0000259" key="4">
    <source>
        <dbReference type="PROSITE" id="PS50949"/>
    </source>
</evidence>
<dbReference type="GO" id="GO:0003700">
    <property type="term" value="F:DNA-binding transcription factor activity"/>
    <property type="evidence" value="ECO:0007669"/>
    <property type="project" value="InterPro"/>
</dbReference>
<dbReference type="PROSITE" id="PS50949">
    <property type="entry name" value="HTH_GNTR"/>
    <property type="match status" value="1"/>
</dbReference>
<dbReference type="InterPro" id="IPR036390">
    <property type="entry name" value="WH_DNA-bd_sf"/>
</dbReference>
<protein>
    <submittedName>
        <fullName evidence="5">GntR family transcriptional regulator</fullName>
    </submittedName>
</protein>
<evidence type="ECO:0000313" key="5">
    <source>
        <dbReference type="EMBL" id="MCQ4770363.1"/>
    </source>
</evidence>
<dbReference type="InterPro" id="IPR036388">
    <property type="entry name" value="WH-like_DNA-bd_sf"/>
</dbReference>